<accession>A0A2T4USQ3</accession>
<evidence type="ECO:0008006" key="3">
    <source>
        <dbReference type="Google" id="ProtNLM"/>
    </source>
</evidence>
<keyword evidence="2" id="KW-1185">Reference proteome</keyword>
<protein>
    <recommendedName>
        <fullName evidence="3">Oxidoreductase</fullName>
    </recommendedName>
</protein>
<evidence type="ECO:0000313" key="1">
    <source>
        <dbReference type="EMBL" id="PTL72568.1"/>
    </source>
</evidence>
<dbReference type="AlphaFoldDB" id="A0A2T4USQ3"/>
<reference evidence="1 2" key="1">
    <citation type="submission" date="2018-03" db="EMBL/GenBank/DDBJ databases">
        <title>Bacteriophage NCPPB3778 and a type I-E CRISPR drive the evolution of the US Biological Select Agent, Rathayibacter toxicus.</title>
        <authorList>
            <person name="Davis E.W.II."/>
            <person name="Tabima J.F."/>
            <person name="Weisberg A.J."/>
            <person name="Dantas Lopes L."/>
            <person name="Wiseman M.S."/>
            <person name="Wiseman M.S."/>
            <person name="Pupko T."/>
            <person name="Belcher M.S."/>
            <person name="Sechler A.J."/>
            <person name="Tancos M.A."/>
            <person name="Schroeder B.K."/>
            <person name="Murray T.D."/>
            <person name="Luster D.G."/>
            <person name="Schneider W.L."/>
            <person name="Rogers E."/>
            <person name="Andreote F.D."/>
            <person name="Grunwald N.J."/>
            <person name="Putnam M.L."/>
            <person name="Chang J.H."/>
        </authorList>
    </citation>
    <scope>NUCLEOTIDE SEQUENCE [LARGE SCALE GENOMIC DNA]</scope>
    <source>
        <strain evidence="1 2">DSM 15933</strain>
    </source>
</reference>
<sequence length="275" mass="29783">MSAVELPAGLGVLVLAEDAPRHVESPRPFVHPLRTPSGVVVSDLRPADHDWHHGLSLAVSNIRIGDEPDEINLWGGVTWVAGDGYRQLDNNGSQLVESVTEEHDGVRLRVGWYDAGGRRFLEEERRLTVHEGPTATVLEVVSEWTSQTDRPLGFGSPTTAGRPGAGYGGLFLRAAPRLEGARVLAPRGESAEAMGRSEEWLALVGAGVTVAMRADPENPVAPTPWFVRSEGTPMLCAAPFFHEVWTLPPAESARWRWQVLVADGELEAEAIGAAW</sequence>
<proteinExistence type="predicted"/>
<dbReference type="Pfam" id="PF14100">
    <property type="entry name" value="DUF6807"/>
    <property type="match status" value="1"/>
</dbReference>
<dbReference type="EMBL" id="PZPL01000001">
    <property type="protein sequence ID" value="PTL72568.1"/>
    <property type="molecule type" value="Genomic_DNA"/>
</dbReference>
<gene>
    <name evidence="1" type="ORF">C1I63_06700</name>
</gene>
<comment type="caution">
    <text evidence="1">The sequence shown here is derived from an EMBL/GenBank/DDBJ whole genome shotgun (WGS) entry which is preliminary data.</text>
</comment>
<evidence type="ECO:0000313" key="2">
    <source>
        <dbReference type="Proteomes" id="UP000241085"/>
    </source>
</evidence>
<organism evidence="1 2">
    <name type="scientific">Rathayibacter caricis DSM 15933</name>
    <dbReference type="NCBI Taxonomy" id="1328867"/>
    <lineage>
        <taxon>Bacteria</taxon>
        <taxon>Bacillati</taxon>
        <taxon>Actinomycetota</taxon>
        <taxon>Actinomycetes</taxon>
        <taxon>Micrococcales</taxon>
        <taxon>Microbacteriaceae</taxon>
        <taxon>Rathayibacter</taxon>
    </lineage>
</organism>
<dbReference type="RefSeq" id="WP_107574255.1">
    <property type="nucleotide sequence ID" value="NZ_PZPL01000001.1"/>
</dbReference>
<dbReference type="Proteomes" id="UP000241085">
    <property type="component" value="Unassembled WGS sequence"/>
</dbReference>
<name>A0A2T4USQ3_9MICO</name>
<dbReference type="InterPro" id="IPR029475">
    <property type="entry name" value="DUF6807"/>
</dbReference>